<name>A0ABV5VTE3_9BACL</name>
<reference evidence="5 6" key="1">
    <citation type="submission" date="2024-09" db="EMBL/GenBank/DDBJ databases">
        <authorList>
            <person name="Sun Q."/>
            <person name="Mori K."/>
        </authorList>
    </citation>
    <scope>NUCLEOTIDE SEQUENCE [LARGE SCALE GENOMIC DNA]</scope>
    <source>
        <strain evidence="5 6">JCM 12520</strain>
    </source>
</reference>
<dbReference type="InterPro" id="IPR012480">
    <property type="entry name" value="Hepar_II_III_C"/>
</dbReference>
<gene>
    <name evidence="5" type="ORF">ACFFNY_08160</name>
</gene>
<accession>A0ABV5VTE3</accession>
<dbReference type="SUPFAM" id="SSF49785">
    <property type="entry name" value="Galactose-binding domain-like"/>
    <property type="match status" value="1"/>
</dbReference>
<dbReference type="Pfam" id="PF26374">
    <property type="entry name" value="Ulvan_lyaseC"/>
    <property type="match status" value="1"/>
</dbReference>
<dbReference type="InterPro" id="IPR058848">
    <property type="entry name" value="Ulvan_lyase_C"/>
</dbReference>
<dbReference type="Proteomes" id="UP001589619">
    <property type="component" value="Unassembled WGS sequence"/>
</dbReference>
<dbReference type="SUPFAM" id="SSF48230">
    <property type="entry name" value="Chondroitin AC/alginate lyase"/>
    <property type="match status" value="1"/>
</dbReference>
<dbReference type="SUPFAM" id="SSF49373">
    <property type="entry name" value="Invasin/intimin cell-adhesion fragments"/>
    <property type="match status" value="1"/>
</dbReference>
<protein>
    <submittedName>
        <fullName evidence="5">Heparinase II/III family protein</fullName>
    </submittedName>
</protein>
<dbReference type="InterPro" id="IPR008964">
    <property type="entry name" value="Invasin/intimin_cell_adhesion"/>
</dbReference>
<feature type="domain" description="Endo-acting ulvan lyase C-terminal" evidence="4">
    <location>
        <begin position="1427"/>
        <end position="1494"/>
    </location>
</feature>
<dbReference type="InterPro" id="IPR008929">
    <property type="entry name" value="Chondroitin_lyas"/>
</dbReference>
<dbReference type="RefSeq" id="WP_344912155.1">
    <property type="nucleotide sequence ID" value="NZ_BAAAYO010000010.1"/>
</dbReference>
<organism evidence="5 6">
    <name type="scientific">Paenibacillus hodogayensis</name>
    <dbReference type="NCBI Taxonomy" id="279208"/>
    <lineage>
        <taxon>Bacteria</taxon>
        <taxon>Bacillati</taxon>
        <taxon>Bacillota</taxon>
        <taxon>Bacilli</taxon>
        <taxon>Bacillales</taxon>
        <taxon>Paenibacillaceae</taxon>
        <taxon>Paenibacillus</taxon>
    </lineage>
</organism>
<dbReference type="EMBL" id="JBHMAG010000007">
    <property type="protein sequence ID" value="MFB9751541.1"/>
    <property type="molecule type" value="Genomic_DNA"/>
</dbReference>
<evidence type="ECO:0000313" key="6">
    <source>
        <dbReference type="Proteomes" id="UP001589619"/>
    </source>
</evidence>
<dbReference type="Gene3D" id="1.50.10.100">
    <property type="entry name" value="Chondroitin AC/alginate lyase"/>
    <property type="match status" value="1"/>
</dbReference>
<dbReference type="InterPro" id="IPR008979">
    <property type="entry name" value="Galactose-bd-like_sf"/>
</dbReference>
<evidence type="ECO:0000259" key="2">
    <source>
        <dbReference type="Pfam" id="PF07940"/>
    </source>
</evidence>
<feature type="domain" description="FIMAH" evidence="3">
    <location>
        <begin position="1617"/>
        <end position="1699"/>
    </location>
</feature>
<dbReference type="Pfam" id="PF07940">
    <property type="entry name" value="Hepar_II_III_C"/>
    <property type="match status" value="1"/>
</dbReference>
<comment type="subcellular location">
    <subcellularLocation>
        <location evidence="1">Cell envelope</location>
    </subcellularLocation>
</comment>
<feature type="domain" description="Heparinase II/III-like C-terminal" evidence="2">
    <location>
        <begin position="1141"/>
        <end position="1286"/>
    </location>
</feature>
<dbReference type="InterPro" id="IPR054470">
    <property type="entry name" value="FIMAH_dom"/>
</dbReference>
<dbReference type="Gene3D" id="2.60.40.1080">
    <property type="match status" value="3"/>
</dbReference>
<evidence type="ECO:0000313" key="5">
    <source>
        <dbReference type="EMBL" id="MFB9751541.1"/>
    </source>
</evidence>
<comment type="caution">
    <text evidence="5">The sequence shown here is derived from an EMBL/GenBank/DDBJ whole genome shotgun (WGS) entry which is preliminary data.</text>
</comment>
<keyword evidence="6" id="KW-1185">Reference proteome</keyword>
<proteinExistence type="predicted"/>
<evidence type="ECO:0000259" key="3">
    <source>
        <dbReference type="Pfam" id="PF22888"/>
    </source>
</evidence>
<sequence length="1703" mass="183128">MSSRRLSVHQVCRDRRFVPWISAIVSFVLLIGLLPPTKVSAETADEPVVYRFLDAFSGTGNLTALGVLTAPPVTTRNAAYGAAIGARAVGQSRSFQFAVAKTGTYSISFKGYLYFSAGIGQIAIDGTTAGTYDFYDPGSRFGPVVVLAERYLEAGNHTVTFTVTGRNRSATVGDNYSMYASELILTPVEPKVLLAAAPAKTGLTVGETASIRPYVSMSDGTPVTVTGVTYVSSAPAVAAISAEGTVTALSVGTAVVTTTAATNRGIATADASIRVSSNAALQGVRIDLSPDEMYPGAVSQIALIGTLADQTTVELPSAAAEYRVDDPSVAAVSPQGTLKGLAFGETVLRAVATWNGATVEGYRNVTVGVRKPSSLKLEAAPLTVTVSQYGEPKLTGLYGDGTEAALTGAHIVYASSDEQTLAVDAATGAYRGVRPGIAELKATVATGGVTLNAAVPVTVTALTSDKTRSTYYTPQKVANARQNASGYDWAASVRSAAITAADVYVNLDPDFLWNLVAPQSIPRSYGVNQAKGSPVTGKEIDKYGNYPYTADPINEPWKIVDPSSGYKFPTNDFGAYYASGLDKHGTFRPELADRSLLVNTLYPEKGPTWGVDDGYGWVDGNGDTYTFVAYYAHWFLWHTSGFITNAITTLRDAYLYTGDVKYARAGLILLDRVADVYPELDTSVFDPKIFLQSAGGTGTGKAIGSIWETSTVKAFVSAYDAFFPATDDAQTIAFLSAKGSQYKLSRKDSATGIRRNIEDGILRQVYPGVKKSQIRGNVGMHQSALAMAAVVLDTMPEIGEWLDFNNRSGGLVSNPWRVTGGNVLTSLVNDVDRDGHGNEAAPGYNRLWLGNFIQAADILYGYDKYPMADLYQNIKFRSMFDSMYPLLLSERYVPSIGDSDSTGNPSLTGLDKAQAIRAFEIYGDPIFAQMAYFLNNDTTDGIHGDIFSEDPGSVAAGIRAVIDEKGPLVQKSVNLTGYGFSALRDGENDKTKYGIGYGFPQLGVTEATTAYNTYEASGTVQLEATTAGQRIAFAFEVEKPGTYFVRLKPFRAASYGIYNVYIDGVFVKRIDFFGSSKDEETLAELALAAGSHTIRFENEGKSPTASNFKMGVTSLRLLTADELERVEKQRNTLRDTWMYYGRSSGHGHRDTLNLGLHAYGLDLAPDLGYPEFADSVDMHRAQWVTNTISHNTVVVNKRKQNSQFVGIPVQFDETDRVKWTEIGAPRVYPQTETYRRTTAMIRVDDDQSYTVDFFHVKGGTDHHYSFHSAEGTVTTEGLTLTAQPTGTYAGPGVAFGERADDVAGAGYMGSGFHWLKNVERTSGAVGPFSVDWNVRDTWNVLGQGARANTDIHLRLTMLGATDEVALADGVPPRNKPGNPPELRYMIARRSGQNLDSLFTSVIEPYKGQRYISAIEQAEVKKNGVVVQTEQSTAVRAVKVTLVGGRIDYVMLSSDPGITYTIDDKIEFRGAFGVYAEKDGKTDYLYAGDGASIGKIGETPLVSNAAATGKVIDFTKELSLANTIDVELQLHGTDPGQLAERMVYIANDGERNAVYPIRAVTGLGGNRYRLDIGDKTTVRGYVDANDFGKGYVYDLAAGASLRIPLSAEASFGEKPVTLADIASAIDGYRSGGGLNPVFADQLAYRLAIIELLIDRGETATAVAYMNDLLAQIRDLSVRQQGLISEAAFGWLEAAALAWIESVSP</sequence>
<evidence type="ECO:0000256" key="1">
    <source>
        <dbReference type="ARBA" id="ARBA00004196"/>
    </source>
</evidence>
<dbReference type="Gene3D" id="2.60.120.260">
    <property type="entry name" value="Galactose-binding domain-like"/>
    <property type="match status" value="2"/>
</dbReference>
<dbReference type="Pfam" id="PF22888">
    <property type="entry name" value="FIMAH"/>
    <property type="match status" value="1"/>
</dbReference>
<evidence type="ECO:0000259" key="4">
    <source>
        <dbReference type="Pfam" id="PF26374"/>
    </source>
</evidence>
<dbReference type="Gene3D" id="2.70.98.70">
    <property type="match status" value="1"/>
</dbReference>